<feature type="compositionally biased region" description="Basic and acidic residues" evidence="1">
    <location>
        <begin position="288"/>
        <end position="314"/>
    </location>
</feature>
<dbReference type="Proteomes" id="UP001158576">
    <property type="component" value="Chromosome PAR"/>
</dbReference>
<protein>
    <submittedName>
        <fullName evidence="2">Oidioi.mRNA.OKI2018_I69.PAR.g11094.t1.cds</fullName>
    </submittedName>
</protein>
<proteinExistence type="predicted"/>
<name>A0ABN7RXI2_OIKDI</name>
<gene>
    <name evidence="2" type="ORF">OKIOD_LOCUS2652</name>
</gene>
<feature type="compositionally biased region" description="Basic and acidic residues" evidence="1">
    <location>
        <begin position="80"/>
        <end position="94"/>
    </location>
</feature>
<feature type="compositionally biased region" description="Basic and acidic residues" evidence="1">
    <location>
        <begin position="32"/>
        <end position="46"/>
    </location>
</feature>
<feature type="compositionally biased region" description="Polar residues" evidence="1">
    <location>
        <begin position="7"/>
        <end position="17"/>
    </location>
</feature>
<dbReference type="EMBL" id="OU015568">
    <property type="protein sequence ID" value="CAG5086046.1"/>
    <property type="molecule type" value="Genomic_DNA"/>
</dbReference>
<evidence type="ECO:0000256" key="1">
    <source>
        <dbReference type="SAM" id="MobiDB-lite"/>
    </source>
</evidence>
<feature type="compositionally biased region" description="Basic and acidic residues" evidence="1">
    <location>
        <begin position="337"/>
        <end position="375"/>
    </location>
</feature>
<feature type="compositionally biased region" description="Basic and acidic residues" evidence="1">
    <location>
        <begin position="159"/>
        <end position="168"/>
    </location>
</feature>
<feature type="region of interest" description="Disordered" evidence="1">
    <location>
        <begin position="288"/>
        <end position="375"/>
    </location>
</feature>
<sequence>MKVANLDTDSGSASGTESIADDYSDDSFATSEKSEDTIQPKIDRHHPFSKTVETNKSAKVDDSIDELLAASNPFLKKTPRKDETIAEIAEEPKSPKSSKSQSPRKSKSSSPPLISARSNVLSNPEAGNEDSSRRSSLKKSTSDGFPVPAPRSRASSEAPETKEEKSQDVKTSSIPDPVQESENPIPIAEEKKEALKEIFATAIENENTEATVTKKKRPDSAFGRRMQKLIESRRNGSAEGAAKLPENYTGLGSTRALEDLQKFKENGLNEELNGARGQRKMAYLAWLKKKEETRQKEEERRKKKAKEEKEEQAKKNKPKPKTVQAAKTMGPAAEGWLKNKEEYLNEKARKEREKKRKEAEEKREAEEEKKANEKLVKQYRERKEKEYQEKVRKQREIEQEKQRELEEAKMEKRIQSAKMKTEWEKKKQKQIKKQKQEQQALERELTQTQMIQKDEKIQNGRRAYEEWQRRKKLEAKETKMWTLSYEDFTEEIRPFY</sequence>
<organism evidence="2 3">
    <name type="scientific">Oikopleura dioica</name>
    <name type="common">Tunicate</name>
    <dbReference type="NCBI Taxonomy" id="34765"/>
    <lineage>
        <taxon>Eukaryota</taxon>
        <taxon>Metazoa</taxon>
        <taxon>Chordata</taxon>
        <taxon>Tunicata</taxon>
        <taxon>Appendicularia</taxon>
        <taxon>Copelata</taxon>
        <taxon>Oikopleuridae</taxon>
        <taxon>Oikopleura</taxon>
    </lineage>
</organism>
<evidence type="ECO:0000313" key="2">
    <source>
        <dbReference type="EMBL" id="CAG5086046.1"/>
    </source>
</evidence>
<feature type="region of interest" description="Disordered" evidence="1">
    <location>
        <begin position="387"/>
        <end position="439"/>
    </location>
</feature>
<feature type="compositionally biased region" description="Basic and acidic residues" evidence="1">
    <location>
        <begin position="387"/>
        <end position="425"/>
    </location>
</feature>
<feature type="region of interest" description="Disordered" evidence="1">
    <location>
        <begin position="1"/>
        <end position="252"/>
    </location>
</feature>
<reference evidence="2 3" key="1">
    <citation type="submission" date="2021-04" db="EMBL/GenBank/DDBJ databases">
        <authorList>
            <person name="Bliznina A."/>
        </authorList>
    </citation>
    <scope>NUCLEOTIDE SEQUENCE [LARGE SCALE GENOMIC DNA]</scope>
</reference>
<keyword evidence="3" id="KW-1185">Reference proteome</keyword>
<accession>A0ABN7RXI2</accession>
<evidence type="ECO:0000313" key="3">
    <source>
        <dbReference type="Proteomes" id="UP001158576"/>
    </source>
</evidence>